<gene>
    <name evidence="2" type="ORF">IPL58_12315</name>
</gene>
<dbReference type="EMBL" id="JADJUC010000013">
    <property type="protein sequence ID" value="MBK8524794.1"/>
    <property type="molecule type" value="Genomic_DNA"/>
</dbReference>
<comment type="caution">
    <text evidence="2">The sequence shown here is derived from an EMBL/GenBank/DDBJ whole genome shotgun (WGS) entry which is preliminary data.</text>
</comment>
<evidence type="ECO:0000256" key="1">
    <source>
        <dbReference type="SAM" id="SignalP"/>
    </source>
</evidence>
<sequence>MPAVIRLFCLSVLLMPLGVQATSLEEVFRDFQKCDFEGFYYAPWDPQHTVHPYLAERNLTPYKEVSGLYYFKVKDTLFGLPVAEIIIPGTWNLHAVVFDAPLAKTQRALKRRFGSVFAPSALSAEGKVPALEIDVENQNRSGLYCNEVEGGE</sequence>
<dbReference type="Proteomes" id="UP000886689">
    <property type="component" value="Unassembled WGS sequence"/>
</dbReference>
<feature type="signal peptide" evidence="1">
    <location>
        <begin position="1"/>
        <end position="21"/>
    </location>
</feature>
<name>A0A9D7K1N9_9PROT</name>
<reference evidence="2" key="1">
    <citation type="submission" date="2020-10" db="EMBL/GenBank/DDBJ databases">
        <title>Connecting structure to function with the recovery of over 1000 high-quality activated sludge metagenome-assembled genomes encoding full-length rRNA genes using long-read sequencing.</title>
        <authorList>
            <person name="Singleton C.M."/>
            <person name="Petriglieri F."/>
            <person name="Kristensen J.M."/>
            <person name="Kirkegaard R.H."/>
            <person name="Michaelsen T.Y."/>
            <person name="Andersen M.H."/>
            <person name="Karst S.M."/>
            <person name="Dueholm M.S."/>
            <person name="Nielsen P.H."/>
            <person name="Albertsen M."/>
        </authorList>
    </citation>
    <scope>NUCLEOTIDE SEQUENCE</scope>
    <source>
        <strain evidence="2">Hirt_18-Q3-R61-65_BATAC.395</strain>
    </source>
</reference>
<evidence type="ECO:0000313" key="2">
    <source>
        <dbReference type="EMBL" id="MBK8524794.1"/>
    </source>
</evidence>
<evidence type="ECO:0000313" key="3">
    <source>
        <dbReference type="Proteomes" id="UP000886689"/>
    </source>
</evidence>
<feature type="chain" id="PRO_5038537679" evidence="1">
    <location>
        <begin position="22"/>
        <end position="152"/>
    </location>
</feature>
<keyword evidence="1" id="KW-0732">Signal</keyword>
<accession>A0A9D7K1N9</accession>
<proteinExistence type="predicted"/>
<dbReference type="AlphaFoldDB" id="A0A9D7K1N9"/>
<protein>
    <submittedName>
        <fullName evidence="2">Uncharacterized protein</fullName>
    </submittedName>
</protein>
<organism evidence="2 3">
    <name type="scientific">Candidatus Proximibacter danicus</name>
    <dbReference type="NCBI Taxonomy" id="2954365"/>
    <lineage>
        <taxon>Bacteria</taxon>
        <taxon>Pseudomonadati</taxon>
        <taxon>Pseudomonadota</taxon>
        <taxon>Betaproteobacteria</taxon>
        <taxon>Candidatus Proximibacter</taxon>
    </lineage>
</organism>